<feature type="region of interest" description="Disordered" evidence="4">
    <location>
        <begin position="431"/>
        <end position="452"/>
    </location>
</feature>
<keyword evidence="2 3" id="KW-0175">Coiled coil</keyword>
<dbReference type="GO" id="GO:0031122">
    <property type="term" value="P:cytoplasmic microtubule organization"/>
    <property type="evidence" value="ECO:0007669"/>
    <property type="project" value="TreeGrafter"/>
</dbReference>
<dbReference type="EMBL" id="UYSU01032453">
    <property type="protein sequence ID" value="VDL89565.1"/>
    <property type="molecule type" value="Genomic_DNA"/>
</dbReference>
<organism evidence="7">
    <name type="scientific">Schistocephalus solidus</name>
    <name type="common">Tapeworm</name>
    <dbReference type="NCBI Taxonomy" id="70667"/>
    <lineage>
        <taxon>Eukaryota</taxon>
        <taxon>Metazoa</taxon>
        <taxon>Spiralia</taxon>
        <taxon>Lophotrochozoa</taxon>
        <taxon>Platyhelminthes</taxon>
        <taxon>Cestoda</taxon>
        <taxon>Eucestoda</taxon>
        <taxon>Diphyllobothriidea</taxon>
        <taxon>Diphyllobothriidae</taxon>
        <taxon>Schistocephalus</taxon>
    </lineage>
</organism>
<feature type="region of interest" description="Disordered" evidence="4">
    <location>
        <begin position="582"/>
        <end position="623"/>
    </location>
</feature>
<dbReference type="AlphaFoldDB" id="A0A183SG32"/>
<reference evidence="7" key="1">
    <citation type="submission" date="2016-06" db="UniProtKB">
        <authorList>
            <consortium name="WormBaseParasite"/>
        </authorList>
    </citation>
    <scope>IDENTIFICATION</scope>
</reference>
<evidence type="ECO:0000256" key="3">
    <source>
        <dbReference type="SAM" id="Coils"/>
    </source>
</evidence>
<evidence type="ECO:0000256" key="4">
    <source>
        <dbReference type="SAM" id="MobiDB-lite"/>
    </source>
</evidence>
<evidence type="ECO:0000313" key="5">
    <source>
        <dbReference type="EMBL" id="VDL89565.1"/>
    </source>
</evidence>
<reference evidence="5 6" key="2">
    <citation type="submission" date="2018-11" db="EMBL/GenBank/DDBJ databases">
        <authorList>
            <consortium name="Pathogen Informatics"/>
        </authorList>
    </citation>
    <scope>NUCLEOTIDE SEQUENCE [LARGE SCALE GENOMIC DNA]</scope>
    <source>
        <strain evidence="5 6">NST_G2</strain>
    </source>
</reference>
<feature type="compositionally biased region" description="Polar residues" evidence="4">
    <location>
        <begin position="196"/>
        <end position="205"/>
    </location>
</feature>
<feature type="compositionally biased region" description="Polar residues" evidence="4">
    <location>
        <begin position="610"/>
        <end position="623"/>
    </location>
</feature>
<dbReference type="Proteomes" id="UP000275846">
    <property type="component" value="Unassembled WGS sequence"/>
</dbReference>
<feature type="compositionally biased region" description="Pro residues" evidence="4">
    <location>
        <begin position="592"/>
        <end position="606"/>
    </location>
</feature>
<evidence type="ECO:0000256" key="1">
    <source>
        <dbReference type="ARBA" id="ARBA00006652"/>
    </source>
</evidence>
<evidence type="ECO:0000256" key="2">
    <source>
        <dbReference type="ARBA" id="ARBA00023054"/>
    </source>
</evidence>
<dbReference type="CDD" id="cd14686">
    <property type="entry name" value="bZIP"/>
    <property type="match status" value="1"/>
</dbReference>
<comment type="similarity">
    <text evidence="1">Belongs to the SLAIN motif-containing family.</text>
</comment>
<gene>
    <name evidence="5" type="ORF">SSLN_LOCUS3180</name>
</gene>
<keyword evidence="6" id="KW-1185">Reference proteome</keyword>
<dbReference type="STRING" id="70667.A0A183SG32"/>
<dbReference type="PANTHER" id="PTHR22406:SF7">
    <property type="entry name" value="NASCENT POLYPEPTIDE-ASSOCIATED COMPLEX SUBUNIT ALPHA, MUSCLE-SPECIFIC FORM"/>
    <property type="match status" value="1"/>
</dbReference>
<dbReference type="GO" id="GO:0035371">
    <property type="term" value="C:microtubule plus-end"/>
    <property type="evidence" value="ECO:0007669"/>
    <property type="project" value="TreeGrafter"/>
</dbReference>
<evidence type="ECO:0000313" key="7">
    <source>
        <dbReference type="WBParaSite" id="SSLN_0000328001-mRNA-1"/>
    </source>
</evidence>
<dbReference type="GO" id="GO:0031116">
    <property type="term" value="P:positive regulation of microtubule polymerization"/>
    <property type="evidence" value="ECO:0007669"/>
    <property type="project" value="TreeGrafter"/>
</dbReference>
<feature type="compositionally biased region" description="Polar residues" evidence="4">
    <location>
        <begin position="340"/>
        <end position="385"/>
    </location>
</feature>
<accession>A0A183SG32</accession>
<dbReference type="WBParaSite" id="SSLN_0000328001-mRNA-1">
    <property type="protein sequence ID" value="SSLN_0000328001-mRNA-1"/>
    <property type="gene ID" value="SSLN_0000328001"/>
</dbReference>
<feature type="region of interest" description="Disordered" evidence="4">
    <location>
        <begin position="340"/>
        <end position="415"/>
    </location>
</feature>
<feature type="coiled-coil region" evidence="3">
    <location>
        <begin position="10"/>
        <end position="37"/>
    </location>
</feature>
<dbReference type="OrthoDB" id="9943255at2759"/>
<sequence>MLHRMAAAVIDSREEELSKLKQMVQQLQHQNAILRNQSLTTDSSELDDFSACSAVSSNISGRTLVPTASEALSSRVHAASAITSAPTNGTKPALVAPSAAKPSASLLPTSSVTELPEEECWLFKSPKGQNSSLSTKDSSLSWAREVFDSPASQLHRHRHDLLNRLEAILTLSGGAGSSATKPLLFGGSTPSLATFNVTDQNTHAPSSSVSSSSIIPDRHEIPKSTLSLSAAPPVSSFRRERGLHPSINTATFTRPRRQHSETIGQKPEGSGQSMNLRASDAAFQPSLYGSTSPAEKTPFNAAGSCDDLQNVADLQVIARMQEDDLKAQVAAMNAAVVAKNGSQQSLASNRSSTGDPKSASQSPHSSTNRLYQPARSQRTSPNGRTQVPGLGLSRVPLALRPRLSNGSNDSMNEVGGTGVETPLGVSVGHDFGRRASPSPPLTMRYSPESPGSTASGFYTLPHAPPPPVGFAVTPHNTESLTASGDSYLPRAVIVGRSHRPLRGGAIPTAATRLPVASAKVGGMLIQPRRSQLANGTTILPQDLKTGSQETIPQTLPSYAWGDVLPHSNQPLQHTGEHLRYSSEQLDNHAPQQPYPRPRRIPVPPPRCGSALSTPSINQNNVPQ</sequence>
<dbReference type="Pfam" id="PF15301">
    <property type="entry name" value="SLAIN"/>
    <property type="match status" value="1"/>
</dbReference>
<protein>
    <submittedName>
        <fullName evidence="7">SLAIN motif-containing family</fullName>
    </submittedName>
</protein>
<feature type="region of interest" description="Disordered" evidence="4">
    <location>
        <begin position="196"/>
        <end position="215"/>
    </location>
</feature>
<dbReference type="GO" id="GO:0007020">
    <property type="term" value="P:microtubule nucleation"/>
    <property type="evidence" value="ECO:0007669"/>
    <property type="project" value="TreeGrafter"/>
</dbReference>
<feature type="region of interest" description="Disordered" evidence="4">
    <location>
        <begin position="223"/>
        <end position="274"/>
    </location>
</feature>
<name>A0A183SG32_SCHSO</name>
<proteinExistence type="inferred from homology"/>
<dbReference type="PANTHER" id="PTHR22406">
    <property type="entry name" value="NASCENT POLYPEPTIDE-ASSOCIATED COMPLEX SUBUNIT ALPHA, MUSCLE-SPECIFIC FORM"/>
    <property type="match status" value="1"/>
</dbReference>
<dbReference type="InterPro" id="IPR026179">
    <property type="entry name" value="Slain"/>
</dbReference>
<evidence type="ECO:0000313" key="6">
    <source>
        <dbReference type="Proteomes" id="UP000275846"/>
    </source>
</evidence>